<dbReference type="Proteomes" id="UP000054558">
    <property type="component" value="Unassembled WGS sequence"/>
</dbReference>
<dbReference type="InterPro" id="IPR036322">
    <property type="entry name" value="WD40_repeat_dom_sf"/>
</dbReference>
<dbReference type="STRING" id="105231.A0A1Y1I631"/>
<feature type="region of interest" description="Disordered" evidence="4">
    <location>
        <begin position="36"/>
        <end position="74"/>
    </location>
</feature>
<gene>
    <name evidence="5" type="ORF">KFL_002090210</name>
</gene>
<dbReference type="PROSITE" id="PS50294">
    <property type="entry name" value="WD_REPEATS_REGION"/>
    <property type="match status" value="1"/>
</dbReference>
<dbReference type="Pfam" id="PF00400">
    <property type="entry name" value="WD40"/>
    <property type="match status" value="1"/>
</dbReference>
<reference evidence="5 6" key="1">
    <citation type="journal article" date="2014" name="Nat. Commun.">
        <title>Klebsormidium flaccidum genome reveals primary factors for plant terrestrial adaptation.</title>
        <authorList>
            <person name="Hori K."/>
            <person name="Maruyama F."/>
            <person name="Fujisawa T."/>
            <person name="Togashi T."/>
            <person name="Yamamoto N."/>
            <person name="Seo M."/>
            <person name="Sato S."/>
            <person name="Yamada T."/>
            <person name="Mori H."/>
            <person name="Tajima N."/>
            <person name="Moriyama T."/>
            <person name="Ikeuchi M."/>
            <person name="Watanabe M."/>
            <person name="Wada H."/>
            <person name="Kobayashi K."/>
            <person name="Saito M."/>
            <person name="Masuda T."/>
            <person name="Sasaki-Sekimoto Y."/>
            <person name="Mashiguchi K."/>
            <person name="Awai K."/>
            <person name="Shimojima M."/>
            <person name="Masuda S."/>
            <person name="Iwai M."/>
            <person name="Nobusawa T."/>
            <person name="Narise T."/>
            <person name="Kondo S."/>
            <person name="Saito H."/>
            <person name="Sato R."/>
            <person name="Murakawa M."/>
            <person name="Ihara Y."/>
            <person name="Oshima-Yamada Y."/>
            <person name="Ohtaka K."/>
            <person name="Satoh M."/>
            <person name="Sonobe K."/>
            <person name="Ishii M."/>
            <person name="Ohtani R."/>
            <person name="Kanamori-Sato M."/>
            <person name="Honoki R."/>
            <person name="Miyazaki D."/>
            <person name="Mochizuki H."/>
            <person name="Umetsu J."/>
            <person name="Higashi K."/>
            <person name="Shibata D."/>
            <person name="Kamiya Y."/>
            <person name="Sato N."/>
            <person name="Nakamura Y."/>
            <person name="Tabata S."/>
            <person name="Ida S."/>
            <person name="Kurokawa K."/>
            <person name="Ohta H."/>
        </authorList>
    </citation>
    <scope>NUCLEOTIDE SEQUENCE [LARGE SCALE GENOMIC DNA]</scope>
    <source>
        <strain evidence="5 6">NIES-2285</strain>
    </source>
</reference>
<dbReference type="OrthoDB" id="1068471at2759"/>
<keyword evidence="1 3" id="KW-0853">WD repeat</keyword>
<dbReference type="InterPro" id="IPR015943">
    <property type="entry name" value="WD40/YVTN_repeat-like_dom_sf"/>
</dbReference>
<keyword evidence="6" id="KW-1185">Reference proteome</keyword>
<accession>A0A1Y1I631</accession>
<proteinExistence type="predicted"/>
<dbReference type="EMBL" id="DF237158">
    <property type="protein sequence ID" value="GAQ84869.1"/>
    <property type="molecule type" value="Genomic_DNA"/>
</dbReference>
<dbReference type="PROSITE" id="PS50082">
    <property type="entry name" value="WD_REPEATS_2"/>
    <property type="match status" value="1"/>
</dbReference>
<protein>
    <submittedName>
        <fullName evidence="5">Uncharacterized protein</fullName>
    </submittedName>
</protein>
<evidence type="ECO:0000256" key="2">
    <source>
        <dbReference type="ARBA" id="ARBA00022737"/>
    </source>
</evidence>
<name>A0A1Y1I631_KLENI</name>
<dbReference type="PANTHER" id="PTHR19848">
    <property type="entry name" value="WD40 REPEAT PROTEIN"/>
    <property type="match status" value="1"/>
</dbReference>
<organism evidence="5 6">
    <name type="scientific">Klebsormidium nitens</name>
    <name type="common">Green alga</name>
    <name type="synonym">Ulothrix nitens</name>
    <dbReference type="NCBI Taxonomy" id="105231"/>
    <lineage>
        <taxon>Eukaryota</taxon>
        <taxon>Viridiplantae</taxon>
        <taxon>Streptophyta</taxon>
        <taxon>Klebsormidiophyceae</taxon>
        <taxon>Klebsormidiales</taxon>
        <taxon>Klebsormidiaceae</taxon>
        <taxon>Klebsormidium</taxon>
    </lineage>
</organism>
<dbReference type="AlphaFoldDB" id="A0A1Y1I631"/>
<keyword evidence="2" id="KW-0677">Repeat</keyword>
<feature type="compositionally biased region" description="Low complexity" evidence="4">
    <location>
        <begin position="36"/>
        <end position="46"/>
    </location>
</feature>
<feature type="compositionally biased region" description="Pro residues" evidence="4">
    <location>
        <begin position="65"/>
        <end position="74"/>
    </location>
</feature>
<evidence type="ECO:0000313" key="6">
    <source>
        <dbReference type="Proteomes" id="UP000054558"/>
    </source>
</evidence>
<dbReference type="Gene3D" id="2.130.10.10">
    <property type="entry name" value="YVTN repeat-like/Quinoprotein amine dehydrogenase"/>
    <property type="match status" value="1"/>
</dbReference>
<evidence type="ECO:0000256" key="3">
    <source>
        <dbReference type="PROSITE-ProRule" id="PRU00221"/>
    </source>
</evidence>
<dbReference type="SUPFAM" id="SSF50978">
    <property type="entry name" value="WD40 repeat-like"/>
    <property type="match status" value="1"/>
</dbReference>
<dbReference type="InterPro" id="IPR001680">
    <property type="entry name" value="WD40_rpt"/>
</dbReference>
<dbReference type="SMART" id="SM00320">
    <property type="entry name" value="WD40"/>
    <property type="match status" value="4"/>
</dbReference>
<evidence type="ECO:0000256" key="4">
    <source>
        <dbReference type="SAM" id="MobiDB-lite"/>
    </source>
</evidence>
<dbReference type="OMA" id="DSLEVMC"/>
<evidence type="ECO:0000313" key="5">
    <source>
        <dbReference type="EMBL" id="GAQ84869.1"/>
    </source>
</evidence>
<dbReference type="PANTHER" id="PTHR19848:SF9">
    <property type="entry name" value="GUANINE NUCLEOTIDE-BINDING PROTEIN SUBUNIT BETA-LIKE PROTEIN"/>
    <property type="match status" value="1"/>
</dbReference>
<feature type="compositionally biased region" description="Pro residues" evidence="4">
    <location>
        <begin position="47"/>
        <end position="57"/>
    </location>
</feature>
<evidence type="ECO:0000256" key="1">
    <source>
        <dbReference type="ARBA" id="ARBA00022574"/>
    </source>
</evidence>
<feature type="repeat" description="WD" evidence="3">
    <location>
        <begin position="436"/>
        <end position="478"/>
    </location>
</feature>
<sequence>MKLFIEVEISPEELPAAAELFKTLRTLTEHVKIRTPGAAPSHAVAAQPPPVPPPLQVPPQQTAPQAPPLQAPPPQNNLAQVWPLLIKKLSDANQLNQVASDITRLLQAGTDTDKSFKDFQQAFVNVVFDKELVMRQQSVVPYMYLVPRLPEPFKGKLRDDLIPRVLKHLTVKRPVDASRADFFAQAEAFAALVNMEFVSITGAVTTIITLLKKPENRCAAITMLGKTVELCLQQLTEKCEPESLNKLRAALLEVTEDAFHYDVEYIEESMGWTRQANGMPSGMPGENGAFADVVRDQLVSASRDGTLLVWSPEGQVVDTLAVGGHYACGMDINHATRTLVMCGVTKDGSVPVPPLVTLYEANARSWQETGSTLRSNSKLVSCIKALGDQSEHAFVTGETLHSPGVGGSTEVVCLYDVAHQRTKGAPFAAIQPVRQYAEHTNLVTCLSLFPPNPNVFFSGSRDCTVKVWDRRSDRSVGCFGEARPGGGVQAHSAMVTCVDALEPSAIVSSGMEGTVHRWDFRKLATQAGAGSPPVSTLHVDGSAIMKVALRDAHTAAVSTLRGLYTADIAAPAPQAHAATPFADKRRVGRYHDLRWGKDRKQLFAGGEDCRVDVYAVK</sequence>